<evidence type="ECO:0000313" key="2">
    <source>
        <dbReference type="Proteomes" id="UP000287601"/>
    </source>
</evidence>
<dbReference type="PROSITE" id="PS51257">
    <property type="entry name" value="PROKAR_LIPOPROTEIN"/>
    <property type="match status" value="1"/>
</dbReference>
<protein>
    <submittedName>
        <fullName evidence="1">Uncharacterized protein</fullName>
    </submittedName>
</protein>
<keyword evidence="2" id="KW-1185">Reference proteome</keyword>
<dbReference type="AlphaFoldDB" id="A0A410PUM8"/>
<organism evidence="1 2">
    <name type="scientific">Aminipila luticellarii</name>
    <dbReference type="NCBI Taxonomy" id="2507160"/>
    <lineage>
        <taxon>Bacteria</taxon>
        <taxon>Bacillati</taxon>
        <taxon>Bacillota</taxon>
        <taxon>Clostridia</taxon>
        <taxon>Peptostreptococcales</taxon>
        <taxon>Anaerovoracaceae</taxon>
        <taxon>Aminipila</taxon>
    </lineage>
</organism>
<name>A0A410PUM8_9FIRM</name>
<evidence type="ECO:0000313" key="1">
    <source>
        <dbReference type="EMBL" id="QAT42624.1"/>
    </source>
</evidence>
<reference evidence="1 2" key="1">
    <citation type="submission" date="2019-01" db="EMBL/GenBank/DDBJ databases">
        <title>Draft genomes of a novel of Aminipila strains.</title>
        <authorList>
            <person name="Ma S."/>
        </authorList>
    </citation>
    <scope>NUCLEOTIDE SEQUENCE [LARGE SCALE GENOMIC DNA]</scope>
    <source>
        <strain evidence="2">JN-39</strain>
    </source>
</reference>
<dbReference type="EMBL" id="CP035281">
    <property type="protein sequence ID" value="QAT42624.1"/>
    <property type="molecule type" value="Genomic_DNA"/>
</dbReference>
<dbReference type="Proteomes" id="UP000287601">
    <property type="component" value="Chromosome"/>
</dbReference>
<dbReference type="KEGG" id="amij:EQM06_04955"/>
<gene>
    <name evidence="1" type="ORF">EQM06_04955</name>
</gene>
<proteinExistence type="predicted"/>
<dbReference type="RefSeq" id="WP_128745274.1">
    <property type="nucleotide sequence ID" value="NZ_CP035281.1"/>
</dbReference>
<accession>A0A410PUM8</accession>
<sequence length="527" mass="60479">MNKRVWGIFLLLAMLVLLGACGSGDKQENERSGTEKALAAQADKLIKEKLIASYEEMGIDIKKYEVSSLKLAEQVPYSQGGSFDYYKIAVRLEPENSEQIKQVEKRDQIKITCDEAGWIIKNSGIGNLYISAYNDGKELYEFLWIREGDLPKDEKGKPDFKAFTEYRYEQLSAEKVVDEYTLKWDDIKISIGQNDKGRLPLTKAKITKEDPGDLMRSFTRYREIWKTKEICAETYCYFERHYEPVLRMATTSPKVKTNRGIGVGNTAEQLFDAYGADQLVFSSKSFGGQMFSSFAEEQGLLQENEEWTCYGFTGKDDTIDYIAFYMREGKVCAVEMGTGFDYKPFQKTEMSYPLEVEPYINDHMDEPGVMKYDVVIPRVKDSVQGSESLNALIQLDFQDIIDCVQNGRNEPFTESGMTYPWIRINYSISTLEKVAVLNIFTTYSSALGTESKKMVHSYYYDTTCGARMSEEAALYRMGYPKETIEQYFVFQYPEAVHKLNNGAGLINQIIFYFDQTGEPKFIMNERL</sequence>